<dbReference type="AlphaFoldDB" id="W9XU19"/>
<dbReference type="InterPro" id="IPR047121">
    <property type="entry name" value="YjiB-like"/>
</dbReference>
<dbReference type="RefSeq" id="XP_007733032.1">
    <property type="nucleotide sequence ID" value="XM_007734842.1"/>
</dbReference>
<evidence type="ECO:0000259" key="1">
    <source>
        <dbReference type="Pfam" id="PF00190"/>
    </source>
</evidence>
<dbReference type="SUPFAM" id="SSF51182">
    <property type="entry name" value="RmlC-like cupins"/>
    <property type="match status" value="1"/>
</dbReference>
<protein>
    <recommendedName>
        <fullName evidence="1">Cupin type-1 domain-containing protein</fullName>
    </recommendedName>
</protein>
<evidence type="ECO:0000313" key="2">
    <source>
        <dbReference type="EMBL" id="EXJ84047.1"/>
    </source>
</evidence>
<feature type="domain" description="Cupin type-1" evidence="1">
    <location>
        <begin position="57"/>
        <end position="146"/>
    </location>
</feature>
<dbReference type="PANTHER" id="PTHR36448:SF3">
    <property type="entry name" value="CUPIN TYPE-2 DOMAIN-CONTAINING PROTEIN"/>
    <property type="match status" value="1"/>
</dbReference>
<dbReference type="Gene3D" id="2.60.120.10">
    <property type="entry name" value="Jelly Rolls"/>
    <property type="match status" value="1"/>
</dbReference>
<reference evidence="2 3" key="1">
    <citation type="submission" date="2013-03" db="EMBL/GenBank/DDBJ databases">
        <title>The Genome Sequence of Capronia epimyces CBS 606.96.</title>
        <authorList>
            <consortium name="The Broad Institute Genomics Platform"/>
            <person name="Cuomo C."/>
            <person name="de Hoog S."/>
            <person name="Gorbushina A."/>
            <person name="Walker B."/>
            <person name="Young S.K."/>
            <person name="Zeng Q."/>
            <person name="Gargeya S."/>
            <person name="Fitzgerald M."/>
            <person name="Haas B."/>
            <person name="Abouelleil A."/>
            <person name="Allen A.W."/>
            <person name="Alvarado L."/>
            <person name="Arachchi H.M."/>
            <person name="Berlin A.M."/>
            <person name="Chapman S.B."/>
            <person name="Gainer-Dewar J."/>
            <person name="Goldberg J."/>
            <person name="Griggs A."/>
            <person name="Gujja S."/>
            <person name="Hansen M."/>
            <person name="Howarth C."/>
            <person name="Imamovic A."/>
            <person name="Ireland A."/>
            <person name="Larimer J."/>
            <person name="McCowan C."/>
            <person name="Murphy C."/>
            <person name="Pearson M."/>
            <person name="Poon T.W."/>
            <person name="Priest M."/>
            <person name="Roberts A."/>
            <person name="Saif S."/>
            <person name="Shea T."/>
            <person name="Sisk P."/>
            <person name="Sykes S."/>
            <person name="Wortman J."/>
            <person name="Nusbaum C."/>
            <person name="Birren B."/>
        </authorList>
    </citation>
    <scope>NUCLEOTIDE SEQUENCE [LARGE SCALE GENOMIC DNA]</scope>
    <source>
        <strain evidence="2 3">CBS 606.96</strain>
    </source>
</reference>
<dbReference type="InterPro" id="IPR006045">
    <property type="entry name" value="Cupin_1"/>
</dbReference>
<dbReference type="InterPro" id="IPR014710">
    <property type="entry name" value="RmlC-like_jellyroll"/>
</dbReference>
<sequence length="214" mass="23310">MVQVKQYQLPPTALMPNSPRPLLHYTGVPLPQPLTASAVYDLFERHGWNVQWIYRYGATQRSHYHSSVHECMAVLSGTATIRFGVGDTSTDLIESTTGSAREPGGVEIEARAGDVFLLPAGTAHKTYNAKPDAEFTLLTPGDGHHIAAHDPRAALDDVQLSGFTMIGAYPANNGYWDSMKGGENAGQYDKIWSVEKPENDPVLGKSEQGLCGLW</sequence>
<accession>W9XU19</accession>
<proteinExistence type="predicted"/>
<keyword evidence="3" id="KW-1185">Reference proteome</keyword>
<dbReference type="Proteomes" id="UP000019478">
    <property type="component" value="Unassembled WGS sequence"/>
</dbReference>
<comment type="caution">
    <text evidence="2">The sequence shown here is derived from an EMBL/GenBank/DDBJ whole genome shotgun (WGS) entry which is preliminary data.</text>
</comment>
<dbReference type="EMBL" id="AMGY01000004">
    <property type="protein sequence ID" value="EXJ84047.1"/>
    <property type="molecule type" value="Genomic_DNA"/>
</dbReference>
<name>W9XU19_9EURO</name>
<dbReference type="GeneID" id="19168832"/>
<dbReference type="HOGENOM" id="CLU_084522_0_0_1"/>
<dbReference type="CDD" id="cd02219">
    <property type="entry name" value="cupin_YjlB-like"/>
    <property type="match status" value="1"/>
</dbReference>
<dbReference type="eggNOG" id="ENOG502SJKY">
    <property type="taxonomic scope" value="Eukaryota"/>
</dbReference>
<dbReference type="PANTHER" id="PTHR36448">
    <property type="entry name" value="BLR7373 PROTEIN"/>
    <property type="match status" value="1"/>
</dbReference>
<evidence type="ECO:0000313" key="3">
    <source>
        <dbReference type="Proteomes" id="UP000019478"/>
    </source>
</evidence>
<gene>
    <name evidence="2" type="ORF">A1O3_04714</name>
</gene>
<dbReference type="InterPro" id="IPR011051">
    <property type="entry name" value="RmlC_Cupin_sf"/>
</dbReference>
<dbReference type="Pfam" id="PF00190">
    <property type="entry name" value="Cupin_1"/>
    <property type="match status" value="1"/>
</dbReference>
<organism evidence="2 3">
    <name type="scientific">Capronia epimyces CBS 606.96</name>
    <dbReference type="NCBI Taxonomy" id="1182542"/>
    <lineage>
        <taxon>Eukaryota</taxon>
        <taxon>Fungi</taxon>
        <taxon>Dikarya</taxon>
        <taxon>Ascomycota</taxon>
        <taxon>Pezizomycotina</taxon>
        <taxon>Eurotiomycetes</taxon>
        <taxon>Chaetothyriomycetidae</taxon>
        <taxon>Chaetothyriales</taxon>
        <taxon>Herpotrichiellaceae</taxon>
        <taxon>Capronia</taxon>
    </lineage>
</organism>
<dbReference type="OrthoDB" id="2446447at2759"/>